<dbReference type="OrthoDB" id="5421057at2"/>
<reference evidence="11" key="2">
    <citation type="submission" date="2015-04" db="EMBL/GenBank/DDBJ databases">
        <title>Complete genome sequence of Salinicoccus halodurans strain H3B36, isolated from the Qaidam basin of China.</title>
        <authorList>
            <person name="Ma Y."/>
            <person name="Jiang K."/>
            <person name="Xue Y."/>
        </authorList>
    </citation>
    <scope>NUCLEOTIDE SEQUENCE [LARGE SCALE GENOMIC DNA]</scope>
    <source>
        <strain evidence="11">H3B36</strain>
    </source>
</reference>
<feature type="domain" description="RecX second three-helical" evidence="6">
    <location>
        <begin position="104"/>
        <end position="141"/>
    </location>
</feature>
<feature type="domain" description="RecX third three-helical" evidence="7">
    <location>
        <begin position="214"/>
        <end position="249"/>
    </location>
</feature>
<keyword evidence="4 5" id="KW-0963">Cytoplasm</keyword>
<gene>
    <name evidence="5" type="primary">recX</name>
    <name evidence="9" type="ORF">AAT16_09885</name>
    <name evidence="10" type="ORF">SAMN05216235_2487</name>
</gene>
<dbReference type="Pfam" id="PF21982">
    <property type="entry name" value="RecX_HTH1"/>
    <property type="match status" value="1"/>
</dbReference>
<evidence type="ECO:0000313" key="10">
    <source>
        <dbReference type="EMBL" id="SFK91051.1"/>
    </source>
</evidence>
<evidence type="ECO:0000259" key="6">
    <source>
        <dbReference type="Pfam" id="PF02631"/>
    </source>
</evidence>
<evidence type="ECO:0000256" key="1">
    <source>
        <dbReference type="ARBA" id="ARBA00004496"/>
    </source>
</evidence>
<evidence type="ECO:0000313" key="11">
    <source>
        <dbReference type="Proteomes" id="UP000034029"/>
    </source>
</evidence>
<reference evidence="9 11" key="1">
    <citation type="journal article" date="2015" name="Int. J. Syst. Evol. Microbiol.">
        <title>Complete genome sequence of Salinicoccus halodurans H3B36, isolated from the Qaidam Basin in China.</title>
        <authorList>
            <person name="Jiang K."/>
            <person name="Xue Y."/>
            <person name="Ma Y."/>
        </authorList>
    </citation>
    <scope>NUCLEOTIDE SEQUENCE [LARGE SCALE GENOMIC DNA]</scope>
    <source>
        <strain evidence="9 11">H3B36</strain>
    </source>
</reference>
<evidence type="ECO:0000256" key="4">
    <source>
        <dbReference type="ARBA" id="ARBA00022490"/>
    </source>
</evidence>
<dbReference type="InterPro" id="IPR036388">
    <property type="entry name" value="WH-like_DNA-bd_sf"/>
</dbReference>
<keyword evidence="11" id="KW-1185">Reference proteome</keyword>
<organism evidence="10 12">
    <name type="scientific">Salinicoccus halodurans</name>
    <dbReference type="NCBI Taxonomy" id="407035"/>
    <lineage>
        <taxon>Bacteria</taxon>
        <taxon>Bacillati</taxon>
        <taxon>Bacillota</taxon>
        <taxon>Bacilli</taxon>
        <taxon>Bacillales</taxon>
        <taxon>Staphylococcaceae</taxon>
        <taxon>Salinicoccus</taxon>
    </lineage>
</organism>
<dbReference type="PANTHER" id="PTHR33602:SF1">
    <property type="entry name" value="REGULATORY PROTEIN RECX FAMILY PROTEIN"/>
    <property type="match status" value="1"/>
</dbReference>
<evidence type="ECO:0000313" key="9">
    <source>
        <dbReference type="EMBL" id="AKG74477.1"/>
    </source>
</evidence>
<evidence type="ECO:0000256" key="5">
    <source>
        <dbReference type="HAMAP-Rule" id="MF_01114"/>
    </source>
</evidence>
<comment type="similarity">
    <text evidence="2 5">Belongs to the RecX family.</text>
</comment>
<comment type="subcellular location">
    <subcellularLocation>
        <location evidence="1 5">Cytoplasm</location>
    </subcellularLocation>
</comment>
<proteinExistence type="inferred from homology"/>
<dbReference type="Gene3D" id="1.10.10.10">
    <property type="entry name" value="Winged helix-like DNA-binding domain superfamily/Winged helix DNA-binding domain"/>
    <property type="match status" value="3"/>
</dbReference>
<dbReference type="Proteomes" id="UP000034029">
    <property type="component" value="Chromosome"/>
</dbReference>
<dbReference type="HAMAP" id="MF_01114">
    <property type="entry name" value="RecX"/>
    <property type="match status" value="1"/>
</dbReference>
<dbReference type="AlphaFoldDB" id="A0A0F7HKK8"/>
<feature type="domain" description="RecX first three-helical" evidence="8">
    <location>
        <begin position="59"/>
        <end position="97"/>
    </location>
</feature>
<evidence type="ECO:0000259" key="7">
    <source>
        <dbReference type="Pfam" id="PF21981"/>
    </source>
</evidence>
<evidence type="ECO:0000256" key="2">
    <source>
        <dbReference type="ARBA" id="ARBA00009695"/>
    </source>
</evidence>
<dbReference type="KEGG" id="shv:AAT16_09885"/>
<reference evidence="10 12" key="3">
    <citation type="submission" date="2016-10" db="EMBL/GenBank/DDBJ databases">
        <authorList>
            <person name="Varghese N."/>
            <person name="Submissions S."/>
        </authorList>
    </citation>
    <scope>NUCLEOTIDE SEQUENCE [LARGE SCALE GENOMIC DNA]</scope>
    <source>
        <strain evidence="10 12">CGMCC 1.6501</strain>
    </source>
</reference>
<accession>A0A0F7HKK8</accession>
<evidence type="ECO:0000313" key="12">
    <source>
        <dbReference type="Proteomes" id="UP000183090"/>
    </source>
</evidence>
<protein>
    <recommendedName>
        <fullName evidence="3 5">Regulatory protein RecX</fullName>
    </recommendedName>
</protein>
<sequence length="259" mass="30735">MRIAKVVELKAGMFKIVMDNGDSFNAHEESLVRYRLIKGTELDEAEYDRILNAIQYDRAYVDALKYISYKLRSINEMKDYLDEDYGPEIISQTIHRLKDEGYLNDSHYAEALKNTMLNTGDKGPGALSRELKKHRVDEDIIIRMTRVFDSEVDEARMNRIKAKELKKHKGAYRQFKMKLQEKLYQKGYNKDHIGLISFEDDEFDETSHFEKDFEKYYNKYMKKDCSYASRQKLIQALMRRGYNYDMIQEKLGGIEDEFI</sequence>
<dbReference type="InterPro" id="IPR053924">
    <property type="entry name" value="RecX_HTH_2nd"/>
</dbReference>
<dbReference type="InterPro" id="IPR003783">
    <property type="entry name" value="Regulatory_RecX"/>
</dbReference>
<dbReference type="PANTHER" id="PTHR33602">
    <property type="entry name" value="REGULATORY PROTEIN RECX FAMILY PROTEIN"/>
    <property type="match status" value="1"/>
</dbReference>
<dbReference type="Pfam" id="PF02631">
    <property type="entry name" value="RecX_HTH2"/>
    <property type="match status" value="1"/>
</dbReference>
<dbReference type="RefSeq" id="WP_046790659.1">
    <property type="nucleotide sequence ID" value="NZ_CP011366.1"/>
</dbReference>
<dbReference type="InterPro" id="IPR053926">
    <property type="entry name" value="RecX_HTH_1st"/>
</dbReference>
<dbReference type="Pfam" id="PF21981">
    <property type="entry name" value="RecX_HTH3"/>
    <property type="match status" value="1"/>
</dbReference>
<dbReference type="EMBL" id="FOTB01000005">
    <property type="protein sequence ID" value="SFK91051.1"/>
    <property type="molecule type" value="Genomic_DNA"/>
</dbReference>
<name>A0A0F7HKK8_9STAP</name>
<comment type="function">
    <text evidence="5">Modulates RecA activity.</text>
</comment>
<dbReference type="GO" id="GO:0006282">
    <property type="term" value="P:regulation of DNA repair"/>
    <property type="evidence" value="ECO:0007669"/>
    <property type="project" value="UniProtKB-UniRule"/>
</dbReference>
<dbReference type="InterPro" id="IPR053925">
    <property type="entry name" value="RecX_HTH_3rd"/>
</dbReference>
<evidence type="ECO:0000256" key="3">
    <source>
        <dbReference type="ARBA" id="ARBA00018111"/>
    </source>
</evidence>
<evidence type="ECO:0000259" key="8">
    <source>
        <dbReference type="Pfam" id="PF21982"/>
    </source>
</evidence>
<dbReference type="Proteomes" id="UP000183090">
    <property type="component" value="Unassembled WGS sequence"/>
</dbReference>
<dbReference type="GO" id="GO:0005737">
    <property type="term" value="C:cytoplasm"/>
    <property type="evidence" value="ECO:0007669"/>
    <property type="project" value="UniProtKB-SubCell"/>
</dbReference>
<dbReference type="EMBL" id="CP011366">
    <property type="protein sequence ID" value="AKG74477.1"/>
    <property type="molecule type" value="Genomic_DNA"/>
</dbReference>